<feature type="coiled-coil region" evidence="1">
    <location>
        <begin position="41"/>
        <end position="127"/>
    </location>
</feature>
<feature type="region of interest" description="Disordered" evidence="2">
    <location>
        <begin position="1"/>
        <end position="26"/>
    </location>
</feature>
<sequence length="129" mass="14770">MSENTFQNDEPEPNPSPKPQIQSIPVPKINKISVDQATQIINDLKKERIKDAKKMQELQTENARLSAKITILEHTDMKVAELGSKVEQLLQKYLEAEQIRTQQAAQISQLRQEAVVLRSRIEKNRNQGI</sequence>
<dbReference type="RefSeq" id="XP_068367488.1">
    <property type="nucleotide sequence ID" value="XM_068498286.1"/>
</dbReference>
<reference evidence="3" key="1">
    <citation type="submission" date="2016-10" db="EMBL/GenBank/DDBJ databases">
        <authorList>
            <person name="Benchimol M."/>
            <person name="Almeida L.G."/>
            <person name="Vasconcelos A.T."/>
            <person name="Perreira-Neves A."/>
            <person name="Rosa I.A."/>
            <person name="Tasca T."/>
            <person name="Bogo M.R."/>
            <person name="de Souza W."/>
        </authorList>
    </citation>
    <scope>NUCLEOTIDE SEQUENCE [LARGE SCALE GENOMIC DNA]</scope>
    <source>
        <strain evidence="3">K</strain>
    </source>
</reference>
<organism evidence="3 4">
    <name type="scientific">Tritrichomonas foetus</name>
    <dbReference type="NCBI Taxonomy" id="1144522"/>
    <lineage>
        <taxon>Eukaryota</taxon>
        <taxon>Metamonada</taxon>
        <taxon>Parabasalia</taxon>
        <taxon>Tritrichomonadida</taxon>
        <taxon>Tritrichomonadidae</taxon>
        <taxon>Tritrichomonas</taxon>
    </lineage>
</organism>
<keyword evidence="4" id="KW-1185">Reference proteome</keyword>
<proteinExistence type="predicted"/>
<dbReference type="VEuPathDB" id="TrichDB:TRFO_15263"/>
<dbReference type="Proteomes" id="UP000179807">
    <property type="component" value="Unassembled WGS sequence"/>
</dbReference>
<dbReference type="AlphaFoldDB" id="A0A1J4KTW4"/>
<evidence type="ECO:0000313" key="3">
    <source>
        <dbReference type="EMBL" id="OHT14352.1"/>
    </source>
</evidence>
<dbReference type="EMBL" id="MLAK01000384">
    <property type="protein sequence ID" value="OHT14352.1"/>
    <property type="molecule type" value="Genomic_DNA"/>
</dbReference>
<evidence type="ECO:0000256" key="2">
    <source>
        <dbReference type="SAM" id="MobiDB-lite"/>
    </source>
</evidence>
<accession>A0A1J4KTW4</accession>
<evidence type="ECO:0000256" key="1">
    <source>
        <dbReference type="SAM" id="Coils"/>
    </source>
</evidence>
<gene>
    <name evidence="3" type="ORF">TRFO_15263</name>
</gene>
<dbReference type="GeneID" id="94832990"/>
<comment type="caution">
    <text evidence="3">The sequence shown here is derived from an EMBL/GenBank/DDBJ whole genome shotgun (WGS) entry which is preliminary data.</text>
</comment>
<keyword evidence="1" id="KW-0175">Coiled coil</keyword>
<dbReference type="OrthoDB" id="10504684at2759"/>
<evidence type="ECO:0000313" key="4">
    <source>
        <dbReference type="Proteomes" id="UP000179807"/>
    </source>
</evidence>
<protein>
    <submittedName>
        <fullName evidence="3">Uncharacterized protein</fullName>
    </submittedName>
</protein>
<name>A0A1J4KTW4_9EUKA</name>